<proteinExistence type="predicted"/>
<keyword evidence="1" id="KW-0812">Transmembrane</keyword>
<evidence type="ECO:0008006" key="4">
    <source>
        <dbReference type="Google" id="ProtNLM"/>
    </source>
</evidence>
<reference evidence="2 3" key="1">
    <citation type="submission" date="2024-03" db="EMBL/GenBank/DDBJ databases">
        <title>Two novel species of the genus Flavobacterium exhibiting potentially degradation of complex polysaccharides.</title>
        <authorList>
            <person name="Lian X."/>
        </authorList>
    </citation>
    <scope>NUCLEOTIDE SEQUENCE [LARGE SCALE GENOMIC DNA]</scope>
    <source>
        <strain evidence="2 3">N6</strain>
    </source>
</reference>
<dbReference type="EMBL" id="JBCGDP010000015">
    <property type="protein sequence ID" value="MEM0577756.1"/>
    <property type="molecule type" value="Genomic_DNA"/>
</dbReference>
<evidence type="ECO:0000256" key="1">
    <source>
        <dbReference type="SAM" id="Phobius"/>
    </source>
</evidence>
<accession>A0ABU9NR36</accession>
<organism evidence="2 3">
    <name type="scientific">Flavobacterium polysaccharolyticum</name>
    <dbReference type="NCBI Taxonomy" id="3133148"/>
    <lineage>
        <taxon>Bacteria</taxon>
        <taxon>Pseudomonadati</taxon>
        <taxon>Bacteroidota</taxon>
        <taxon>Flavobacteriia</taxon>
        <taxon>Flavobacteriales</taxon>
        <taxon>Flavobacteriaceae</taxon>
        <taxon>Flavobacterium</taxon>
    </lineage>
</organism>
<dbReference type="Proteomes" id="UP001468798">
    <property type="component" value="Unassembled WGS sequence"/>
</dbReference>
<sequence length="81" mass="9236">MDALAKNLKTNSGIGGTVDLIQFTFSVLIVLGISMYGFVLIYNGFKTATNFKKWHHIILFVVLLFIFILFHQVYIQNLLVL</sequence>
<feature type="transmembrane region" description="Helical" evidence="1">
    <location>
        <begin position="20"/>
        <end position="45"/>
    </location>
</feature>
<dbReference type="RefSeq" id="WP_342692628.1">
    <property type="nucleotide sequence ID" value="NZ_JBCGDP010000015.1"/>
</dbReference>
<evidence type="ECO:0000313" key="3">
    <source>
        <dbReference type="Proteomes" id="UP001468798"/>
    </source>
</evidence>
<comment type="caution">
    <text evidence="2">The sequence shown here is derived from an EMBL/GenBank/DDBJ whole genome shotgun (WGS) entry which is preliminary data.</text>
</comment>
<keyword evidence="1" id="KW-1133">Transmembrane helix</keyword>
<name>A0ABU9NR36_9FLAO</name>
<keyword evidence="3" id="KW-1185">Reference proteome</keyword>
<feature type="transmembrane region" description="Helical" evidence="1">
    <location>
        <begin position="57"/>
        <end position="75"/>
    </location>
</feature>
<gene>
    <name evidence="2" type="ORF">WFZ86_14710</name>
</gene>
<evidence type="ECO:0000313" key="2">
    <source>
        <dbReference type="EMBL" id="MEM0577756.1"/>
    </source>
</evidence>
<keyword evidence="1" id="KW-0472">Membrane</keyword>
<protein>
    <recommendedName>
        <fullName evidence="4">DUF3262 family protein</fullName>
    </recommendedName>
</protein>